<gene>
    <name evidence="14" type="ORF">D6D15_10355</name>
</gene>
<proteinExistence type="inferred from homology"/>
<protein>
    <recommendedName>
        <fullName evidence="4">Methylated-DNA--protein-cysteine methyltransferase</fullName>
        <ecNumber evidence="3">2.1.1.63</ecNumber>
    </recommendedName>
    <alternativeName>
        <fullName evidence="9">6-O-methylguanine-DNA methyltransferase</fullName>
    </alternativeName>
    <alternativeName>
        <fullName evidence="10">O-6-methylguanine-DNA-alkyltransferase</fullName>
    </alternativeName>
</protein>
<sequence>MSIRLPSALPHKTMSFKSSKIISPYFAKTDSTERPTPSSDKVNNEPSPDLNHRNDFILPNPPEITEFQHRVYTHLLLIPSGRITSYAILASQLHSSPRAVGGALRRNQYAPMVPCHRVIAANGFVGGFMGDWQKAPSGVNQSRKLELLEGEGVEFTREGKLVEREGVWFDGPWEELKD</sequence>
<comment type="similarity">
    <text evidence="2">Belongs to the MGMT family.</text>
</comment>
<dbReference type="Pfam" id="PF01035">
    <property type="entry name" value="DNA_binding_1"/>
    <property type="match status" value="1"/>
</dbReference>
<feature type="compositionally biased region" description="Polar residues" evidence="12">
    <location>
        <begin position="34"/>
        <end position="46"/>
    </location>
</feature>
<evidence type="ECO:0000256" key="9">
    <source>
        <dbReference type="ARBA" id="ARBA00030795"/>
    </source>
</evidence>
<comment type="catalytic activity">
    <reaction evidence="1">
        <text>a 4-O-methyl-thymidine in DNA + L-cysteinyl-[protein] = a thymidine in DNA + S-methyl-L-cysteinyl-[protein]</text>
        <dbReference type="Rhea" id="RHEA:53428"/>
        <dbReference type="Rhea" id="RHEA-COMP:10131"/>
        <dbReference type="Rhea" id="RHEA-COMP:10132"/>
        <dbReference type="Rhea" id="RHEA-COMP:13555"/>
        <dbReference type="Rhea" id="RHEA-COMP:13556"/>
        <dbReference type="ChEBI" id="CHEBI:29950"/>
        <dbReference type="ChEBI" id="CHEBI:82612"/>
        <dbReference type="ChEBI" id="CHEBI:137386"/>
        <dbReference type="ChEBI" id="CHEBI:137387"/>
        <dbReference type="EC" id="2.1.1.63"/>
    </reaction>
</comment>
<feature type="region of interest" description="Disordered" evidence="12">
    <location>
        <begin position="28"/>
        <end position="56"/>
    </location>
</feature>
<dbReference type="EMBL" id="QZAR01000392">
    <property type="protein sequence ID" value="THW82146.1"/>
    <property type="molecule type" value="Genomic_DNA"/>
</dbReference>
<dbReference type="GO" id="GO:0006281">
    <property type="term" value="P:DNA repair"/>
    <property type="evidence" value="ECO:0007669"/>
    <property type="project" value="UniProtKB-KW"/>
</dbReference>
<dbReference type="PANTHER" id="PTHR10815">
    <property type="entry name" value="METHYLATED-DNA--PROTEIN-CYSTEINE METHYLTRANSFERASE"/>
    <property type="match status" value="1"/>
</dbReference>
<organism evidence="14 15">
    <name type="scientific">Aureobasidium pullulans</name>
    <name type="common">Black yeast</name>
    <name type="synonym">Pullularia pullulans</name>
    <dbReference type="NCBI Taxonomy" id="5580"/>
    <lineage>
        <taxon>Eukaryota</taxon>
        <taxon>Fungi</taxon>
        <taxon>Dikarya</taxon>
        <taxon>Ascomycota</taxon>
        <taxon>Pezizomycotina</taxon>
        <taxon>Dothideomycetes</taxon>
        <taxon>Dothideomycetidae</taxon>
        <taxon>Dothideales</taxon>
        <taxon>Saccotheciaceae</taxon>
        <taxon>Aureobasidium</taxon>
    </lineage>
</organism>
<keyword evidence="8" id="KW-0234">DNA repair</keyword>
<dbReference type="PANTHER" id="PTHR10815:SF13">
    <property type="entry name" value="METHYLATED-DNA--PROTEIN-CYSTEINE METHYLTRANSFERASE"/>
    <property type="match status" value="1"/>
</dbReference>
<dbReference type="AlphaFoldDB" id="A0A4S9AR21"/>
<dbReference type="Gene3D" id="1.10.10.10">
    <property type="entry name" value="Winged helix-like DNA-binding domain superfamily/Winged helix DNA-binding domain"/>
    <property type="match status" value="1"/>
</dbReference>
<evidence type="ECO:0000256" key="1">
    <source>
        <dbReference type="ARBA" id="ARBA00001286"/>
    </source>
</evidence>
<dbReference type="InterPro" id="IPR014048">
    <property type="entry name" value="MethylDNA_cys_MeTrfase_DNA-bd"/>
</dbReference>
<accession>A0A4S9AR21</accession>
<evidence type="ECO:0000256" key="12">
    <source>
        <dbReference type="SAM" id="MobiDB-lite"/>
    </source>
</evidence>
<keyword evidence="5 14" id="KW-0489">Methyltransferase</keyword>
<evidence type="ECO:0000256" key="7">
    <source>
        <dbReference type="ARBA" id="ARBA00022763"/>
    </source>
</evidence>
<keyword evidence="6 14" id="KW-0808">Transferase</keyword>
<keyword evidence="7" id="KW-0227">DNA damage</keyword>
<dbReference type="GO" id="GO:0032259">
    <property type="term" value="P:methylation"/>
    <property type="evidence" value="ECO:0007669"/>
    <property type="project" value="UniProtKB-KW"/>
</dbReference>
<evidence type="ECO:0000256" key="5">
    <source>
        <dbReference type="ARBA" id="ARBA00022603"/>
    </source>
</evidence>
<comment type="catalytic activity">
    <reaction evidence="11">
        <text>a 6-O-methyl-2'-deoxyguanosine in DNA + L-cysteinyl-[protein] = S-methyl-L-cysteinyl-[protein] + a 2'-deoxyguanosine in DNA</text>
        <dbReference type="Rhea" id="RHEA:24000"/>
        <dbReference type="Rhea" id="RHEA-COMP:10131"/>
        <dbReference type="Rhea" id="RHEA-COMP:10132"/>
        <dbReference type="Rhea" id="RHEA-COMP:11367"/>
        <dbReference type="Rhea" id="RHEA-COMP:11368"/>
        <dbReference type="ChEBI" id="CHEBI:29950"/>
        <dbReference type="ChEBI" id="CHEBI:82612"/>
        <dbReference type="ChEBI" id="CHEBI:85445"/>
        <dbReference type="ChEBI" id="CHEBI:85448"/>
        <dbReference type="EC" id="2.1.1.63"/>
    </reaction>
</comment>
<dbReference type="PROSITE" id="PS00374">
    <property type="entry name" value="MGMT"/>
    <property type="match status" value="1"/>
</dbReference>
<evidence type="ECO:0000256" key="3">
    <source>
        <dbReference type="ARBA" id="ARBA00011918"/>
    </source>
</evidence>
<dbReference type="InterPro" id="IPR036217">
    <property type="entry name" value="MethylDNA_cys_MeTrfase_DNAb"/>
</dbReference>
<evidence type="ECO:0000313" key="14">
    <source>
        <dbReference type="EMBL" id="THW82146.1"/>
    </source>
</evidence>
<evidence type="ECO:0000256" key="4">
    <source>
        <dbReference type="ARBA" id="ARBA00015377"/>
    </source>
</evidence>
<dbReference type="NCBIfam" id="TIGR00589">
    <property type="entry name" value="ogt"/>
    <property type="match status" value="1"/>
</dbReference>
<dbReference type="InterPro" id="IPR001497">
    <property type="entry name" value="MethylDNA_cys_MeTrfase_AS"/>
</dbReference>
<evidence type="ECO:0000256" key="6">
    <source>
        <dbReference type="ARBA" id="ARBA00022679"/>
    </source>
</evidence>
<dbReference type="EC" id="2.1.1.63" evidence="3"/>
<reference evidence="14 15" key="1">
    <citation type="submission" date="2018-10" db="EMBL/GenBank/DDBJ databases">
        <title>Fifty Aureobasidium pullulans genomes reveal a recombining polyextremotolerant generalist.</title>
        <authorList>
            <person name="Gostincar C."/>
            <person name="Turk M."/>
            <person name="Zajc J."/>
            <person name="Gunde-Cimerman N."/>
        </authorList>
    </citation>
    <scope>NUCLEOTIDE SEQUENCE [LARGE SCALE GENOMIC DNA]</scope>
    <source>
        <strain evidence="14 15">EXF-10507</strain>
    </source>
</reference>
<name>A0A4S9AR21_AURPU</name>
<evidence type="ECO:0000256" key="8">
    <source>
        <dbReference type="ARBA" id="ARBA00023204"/>
    </source>
</evidence>
<dbReference type="CDD" id="cd06445">
    <property type="entry name" value="ATase"/>
    <property type="match status" value="1"/>
</dbReference>
<evidence type="ECO:0000313" key="15">
    <source>
        <dbReference type="Proteomes" id="UP000304928"/>
    </source>
</evidence>
<dbReference type="InterPro" id="IPR036388">
    <property type="entry name" value="WH-like_DNA-bd_sf"/>
</dbReference>
<comment type="caution">
    <text evidence="14">The sequence shown here is derived from an EMBL/GenBank/DDBJ whole genome shotgun (WGS) entry which is preliminary data.</text>
</comment>
<evidence type="ECO:0000259" key="13">
    <source>
        <dbReference type="Pfam" id="PF01035"/>
    </source>
</evidence>
<dbReference type="SUPFAM" id="SSF46767">
    <property type="entry name" value="Methylated DNA-protein cysteine methyltransferase, C-terminal domain"/>
    <property type="match status" value="1"/>
</dbReference>
<dbReference type="GO" id="GO:0003908">
    <property type="term" value="F:methylated-DNA-[protein]-cysteine S-methyltransferase activity"/>
    <property type="evidence" value="ECO:0007669"/>
    <property type="project" value="UniProtKB-EC"/>
</dbReference>
<evidence type="ECO:0000256" key="11">
    <source>
        <dbReference type="ARBA" id="ARBA00049348"/>
    </source>
</evidence>
<dbReference type="Proteomes" id="UP000304928">
    <property type="component" value="Unassembled WGS sequence"/>
</dbReference>
<evidence type="ECO:0000256" key="2">
    <source>
        <dbReference type="ARBA" id="ARBA00008711"/>
    </source>
</evidence>
<feature type="domain" description="Methylated-DNA-[protein]-cysteine S-methyltransferase DNA binding" evidence="13">
    <location>
        <begin position="66"/>
        <end position="153"/>
    </location>
</feature>
<evidence type="ECO:0000256" key="10">
    <source>
        <dbReference type="ARBA" id="ARBA00031621"/>
    </source>
</evidence>